<keyword evidence="1" id="KW-1133">Transmembrane helix</keyword>
<dbReference type="OrthoDB" id="9771112at2"/>
<sequence>MKKLSLIFFLIYGTTFSQNLEEAIYAAAETFINNKNNASLKLLSTHEAQFKKQVKSKDEQLALVFLQCHKGFYLEKNSQLKDAITTFENALNRFKTNELSKFSDFDIIESCFIPLGNLYTKTGDYTNAENIIKQYIFLAEKSNHTKHQASGIINLSILYKTLEKYETVLKLTSGYLNKEDINRYQKQKVAQLRIDSQIALNKINSVKDIPKTIHNNAYSRFRSTYILQLQNGNYKEALQAFNNAKTHISQDSLSRRKLAKLYLEEAQLYKLLNKLKETKNSLNLALKTLLPNIKPTEFPNKNSLYAENTFIDIFDFYATLQEDYKSALHCYNLSFYVSQLLESNWTSQENKISNQATNRIRSEKCIDIIFDVYQNTKNDTLLFTAFQYAELNKSGVLKEKATKKTLLSQYPNDSLLLKEAYLLKEQEKITNRLINEQLGNSQASIITTLSSDLNAVSIKLKTLKEVITKKYPELNNTNFSVDDIQHKLIKDEAVLIEYFYGQKNIYQFIIDDNRINLNKINLNETTQKCIIDFIHLFDEPSIINDNINTFTTLALTLYNTLNFGKTAAYKNTIIIPDGLLNFIPFEALLTEKTNTKNFSKMPFVVQKQHVIYNTSAAFYIKDKKVENNTNKLLGFFPVFEKTKNSLIYSIDEANAIKEEMHSNLFLKNKATKETFIKNSPDYSILHLSTHANSGNASISASIAFFKETMFLNELYSLNLNANLVVLSACETGVGKRFKGEGAMSIARGFQYAGAQNVLFSLWQINDLSTSQIMQSFYKHYSDNLSANIANQQSKIDYLKDDSISNIKKSPYYWGAFVYYGQLTQPANVNNSKLIYGLIGLLIVLIVLFLLLRIKKPYGKNTTGVSK</sequence>
<dbReference type="SUPFAM" id="SSF48452">
    <property type="entry name" value="TPR-like"/>
    <property type="match status" value="1"/>
</dbReference>
<name>A0A2K9PPK1_9FLAO</name>
<proteinExistence type="predicted"/>
<organism evidence="3 4">
    <name type="scientific">Flavivirga eckloniae</name>
    <dbReference type="NCBI Taxonomy" id="1803846"/>
    <lineage>
        <taxon>Bacteria</taxon>
        <taxon>Pseudomonadati</taxon>
        <taxon>Bacteroidota</taxon>
        <taxon>Flavobacteriia</taxon>
        <taxon>Flavobacteriales</taxon>
        <taxon>Flavobacteriaceae</taxon>
        <taxon>Flavivirga</taxon>
    </lineage>
</organism>
<dbReference type="EMBL" id="CP025791">
    <property type="protein sequence ID" value="AUP78974.1"/>
    <property type="molecule type" value="Genomic_DNA"/>
</dbReference>
<accession>A0A2K9PPK1</accession>
<protein>
    <submittedName>
        <fullName evidence="3">CHAT domain-containing protein</fullName>
    </submittedName>
</protein>
<evidence type="ECO:0000256" key="1">
    <source>
        <dbReference type="SAM" id="Phobius"/>
    </source>
</evidence>
<dbReference type="AlphaFoldDB" id="A0A2K9PPK1"/>
<keyword evidence="1" id="KW-0812">Transmembrane</keyword>
<dbReference type="KEGG" id="fek:C1H87_09785"/>
<feature type="transmembrane region" description="Helical" evidence="1">
    <location>
        <begin position="833"/>
        <end position="851"/>
    </location>
</feature>
<keyword evidence="1" id="KW-0472">Membrane</keyword>
<gene>
    <name evidence="3" type="ORF">C1H87_09785</name>
</gene>
<dbReference type="InterPro" id="IPR024983">
    <property type="entry name" value="CHAT_dom"/>
</dbReference>
<dbReference type="PANTHER" id="PTHR10098">
    <property type="entry name" value="RAPSYN-RELATED"/>
    <property type="match status" value="1"/>
</dbReference>
<dbReference type="InterPro" id="IPR011990">
    <property type="entry name" value="TPR-like_helical_dom_sf"/>
</dbReference>
<dbReference type="Gene3D" id="1.25.40.10">
    <property type="entry name" value="Tetratricopeptide repeat domain"/>
    <property type="match status" value="1"/>
</dbReference>
<evidence type="ECO:0000313" key="3">
    <source>
        <dbReference type="EMBL" id="AUP78974.1"/>
    </source>
</evidence>
<dbReference type="Pfam" id="PF12770">
    <property type="entry name" value="CHAT"/>
    <property type="match status" value="1"/>
</dbReference>
<feature type="domain" description="CHAT" evidence="2">
    <location>
        <begin position="565"/>
        <end position="821"/>
    </location>
</feature>
<evidence type="ECO:0000259" key="2">
    <source>
        <dbReference type="Pfam" id="PF12770"/>
    </source>
</evidence>
<reference evidence="3 4" key="1">
    <citation type="submission" date="2018-01" db="EMBL/GenBank/DDBJ databases">
        <title>Complete genome sequence of Flavivirga eckloniae ECD14 isolated from seaweed Ecklonia cava.</title>
        <authorList>
            <person name="Lee J.H."/>
            <person name="Baik K.S."/>
            <person name="Seong C.N."/>
        </authorList>
    </citation>
    <scope>NUCLEOTIDE SEQUENCE [LARGE SCALE GENOMIC DNA]</scope>
    <source>
        <strain evidence="3 4">ECD14</strain>
    </source>
</reference>
<dbReference type="Proteomes" id="UP000235826">
    <property type="component" value="Chromosome"/>
</dbReference>
<keyword evidence="4" id="KW-1185">Reference proteome</keyword>
<evidence type="ECO:0000313" key="4">
    <source>
        <dbReference type="Proteomes" id="UP000235826"/>
    </source>
</evidence>
<dbReference type="PANTHER" id="PTHR10098:SF108">
    <property type="entry name" value="TETRATRICOPEPTIDE REPEAT PROTEIN 28"/>
    <property type="match status" value="1"/>
</dbReference>
<dbReference type="RefSeq" id="WP_102755629.1">
    <property type="nucleotide sequence ID" value="NZ_CP025791.1"/>
</dbReference>